<protein>
    <submittedName>
        <fullName evidence="2">Uncharacterized protein</fullName>
    </submittedName>
</protein>
<proteinExistence type="predicted"/>
<evidence type="ECO:0000256" key="1">
    <source>
        <dbReference type="SAM" id="Phobius"/>
    </source>
</evidence>
<sequence length="165" mass="18200">MVVAVVTVRMMQVTVDKIINVIAMRHRFVAAPGSVHVTRLVAAAVRRTLIRIGRAHFELMFVHMITVRVMQVTVVQIVNVTVMSDRRVAAFWTVLMLVMGMMWLVTGAHGHSPDGVSRVFFSGPGSIAEHAFEQRARQAGSSNAGASRLASTIEPGIQVADRYRY</sequence>
<evidence type="ECO:0000313" key="3">
    <source>
        <dbReference type="Proteomes" id="UP000179860"/>
    </source>
</evidence>
<name>A0A1I9YUS3_9BURK</name>
<accession>A0A1I9YUS3</accession>
<reference evidence="2" key="2">
    <citation type="submission" date="2021-06" db="EMBL/GenBank/DDBJ databases">
        <authorList>
            <person name="Rogers T.H."/>
            <person name="Ramsay J.P."/>
            <person name="Wang P."/>
            <person name="Terpolilli J."/>
        </authorList>
    </citation>
    <scope>NUCLEOTIDE SEQUENCE</scope>
    <source>
        <strain evidence="2">WSM5005</strain>
        <plasmid evidence="2">pl1WSM5005</plasmid>
    </source>
</reference>
<feature type="transmembrane region" description="Helical" evidence="1">
    <location>
        <begin position="89"/>
        <end position="108"/>
    </location>
</feature>
<keyword evidence="1" id="KW-0472">Membrane</keyword>
<geneLocation type="plasmid" evidence="2 3">
    <name>pl1WSM5005</name>
</geneLocation>
<reference evidence="2" key="1">
    <citation type="submission" date="2016-09" db="EMBL/GenBank/DDBJ databases">
        <title>The Complete Genome of Burkholderia sprentiae wsm5005.</title>
        <authorList>
            <person name="De Meyer S."/>
            <person name="Wang P."/>
            <person name="Terpolilli J."/>
        </authorList>
    </citation>
    <scope>NUCLEOTIDE SEQUENCE [LARGE SCALE GENOMIC DNA]</scope>
    <source>
        <strain evidence="2">WSM5005</strain>
        <plasmid evidence="2">pl1WSM5005</plasmid>
    </source>
</reference>
<keyword evidence="1" id="KW-0812">Transmembrane</keyword>
<organism evidence="2 3">
    <name type="scientific">Paraburkholderia sprentiae WSM5005</name>
    <dbReference type="NCBI Taxonomy" id="754502"/>
    <lineage>
        <taxon>Bacteria</taxon>
        <taxon>Pseudomonadati</taxon>
        <taxon>Pseudomonadota</taxon>
        <taxon>Betaproteobacteria</taxon>
        <taxon>Burkholderiales</taxon>
        <taxon>Burkholderiaceae</taxon>
        <taxon>Paraburkholderia</taxon>
    </lineage>
</organism>
<keyword evidence="1" id="KW-1133">Transmembrane helix</keyword>
<keyword evidence="3" id="KW-1185">Reference proteome</keyword>
<dbReference type="Proteomes" id="UP000179860">
    <property type="component" value="Plasmid pl1WSM5005"/>
</dbReference>
<dbReference type="RefSeq" id="WP_071336710.1">
    <property type="nucleotide sequence ID" value="NZ_KI421530.1"/>
</dbReference>
<gene>
    <name evidence="2" type="ORF">BJG93_31410</name>
</gene>
<evidence type="ECO:0000313" key="2">
    <source>
        <dbReference type="EMBL" id="APA89942.1"/>
    </source>
</evidence>
<dbReference type="KEGG" id="pspw:BJG93_31410"/>
<dbReference type="AlphaFoldDB" id="A0A1I9YUS3"/>
<keyword evidence="2" id="KW-0614">Plasmid</keyword>
<dbReference type="EMBL" id="CP017563">
    <property type="protein sequence ID" value="APA89942.1"/>
    <property type="molecule type" value="Genomic_DNA"/>
</dbReference>